<evidence type="ECO:0000313" key="3">
    <source>
        <dbReference type="Proteomes" id="UP000008021"/>
    </source>
</evidence>
<dbReference type="STRING" id="40149.A0A0E0CPC5"/>
<reference evidence="2" key="1">
    <citation type="submission" date="2015-04" db="UniProtKB">
        <authorList>
            <consortium name="EnsemblPlants"/>
        </authorList>
    </citation>
    <scope>IDENTIFICATION</scope>
</reference>
<keyword evidence="3" id="KW-1185">Reference proteome</keyword>
<feature type="region of interest" description="Disordered" evidence="1">
    <location>
        <begin position="1"/>
        <end position="56"/>
    </location>
</feature>
<dbReference type="Proteomes" id="UP000008021">
    <property type="component" value="Chromosome 2"/>
</dbReference>
<sequence length="95" mass="10401">MLGRPIFDPTDQRILDLNVPTRHSSGSHMNKTTATSSRIDEAAGGATTEDDEADSTNAKRAIGYLKDMKMAGELLPWLQVGIGILSERKEKNTQE</sequence>
<dbReference type="Gramene" id="OMERI02G26020.1">
    <property type="protein sequence ID" value="OMERI02G26020.1"/>
    <property type="gene ID" value="OMERI02G26020"/>
</dbReference>
<dbReference type="EnsemblPlants" id="OMERI02G26020.1">
    <property type="protein sequence ID" value="OMERI02G26020.1"/>
    <property type="gene ID" value="OMERI02G26020"/>
</dbReference>
<dbReference type="HOGENOM" id="CLU_2376396_0_0_1"/>
<evidence type="ECO:0000256" key="1">
    <source>
        <dbReference type="SAM" id="MobiDB-lite"/>
    </source>
</evidence>
<feature type="compositionally biased region" description="Polar residues" evidence="1">
    <location>
        <begin position="21"/>
        <end position="37"/>
    </location>
</feature>
<accession>A0A0E0CPC5</accession>
<proteinExistence type="predicted"/>
<organism evidence="2">
    <name type="scientific">Oryza meridionalis</name>
    <dbReference type="NCBI Taxonomy" id="40149"/>
    <lineage>
        <taxon>Eukaryota</taxon>
        <taxon>Viridiplantae</taxon>
        <taxon>Streptophyta</taxon>
        <taxon>Embryophyta</taxon>
        <taxon>Tracheophyta</taxon>
        <taxon>Spermatophyta</taxon>
        <taxon>Magnoliopsida</taxon>
        <taxon>Liliopsida</taxon>
        <taxon>Poales</taxon>
        <taxon>Poaceae</taxon>
        <taxon>BOP clade</taxon>
        <taxon>Oryzoideae</taxon>
        <taxon>Oryzeae</taxon>
        <taxon>Oryzinae</taxon>
        <taxon>Oryza</taxon>
    </lineage>
</organism>
<name>A0A0E0CPC5_9ORYZ</name>
<protein>
    <submittedName>
        <fullName evidence="2">Uncharacterized protein</fullName>
    </submittedName>
</protein>
<reference evidence="2" key="2">
    <citation type="submission" date="2018-05" db="EMBL/GenBank/DDBJ databases">
        <title>OmerRS3 (Oryza meridionalis Reference Sequence Version 3).</title>
        <authorList>
            <person name="Zhang J."/>
            <person name="Kudrna D."/>
            <person name="Lee S."/>
            <person name="Talag J."/>
            <person name="Welchert J."/>
            <person name="Wing R.A."/>
        </authorList>
    </citation>
    <scope>NUCLEOTIDE SEQUENCE [LARGE SCALE GENOMIC DNA]</scope>
    <source>
        <strain evidence="2">cv. OR44</strain>
    </source>
</reference>
<dbReference type="AlphaFoldDB" id="A0A0E0CPC5"/>
<evidence type="ECO:0000313" key="2">
    <source>
        <dbReference type="EnsemblPlants" id="OMERI02G26020.1"/>
    </source>
</evidence>